<evidence type="ECO:0000256" key="1">
    <source>
        <dbReference type="ARBA" id="ARBA00010679"/>
    </source>
</evidence>
<keyword evidence="8" id="KW-0326">Glycosidase</keyword>
<dbReference type="GO" id="GO:0008534">
    <property type="term" value="F:oxidized purine nucleobase lesion DNA N-glycosylase activity"/>
    <property type="evidence" value="ECO:0007669"/>
    <property type="project" value="InterPro"/>
</dbReference>
<evidence type="ECO:0000259" key="10">
    <source>
        <dbReference type="SMART" id="SM00478"/>
    </source>
</evidence>
<dbReference type="Pfam" id="PF00730">
    <property type="entry name" value="HhH-GPD"/>
    <property type="match status" value="1"/>
</dbReference>
<name>A0A6A7K6A4_9FIRM</name>
<dbReference type="Proteomes" id="UP000440004">
    <property type="component" value="Unassembled WGS sequence"/>
</dbReference>
<keyword evidence="12" id="KW-1185">Reference proteome</keyword>
<protein>
    <recommendedName>
        <fullName evidence="2">DNA-(apurinic or apyrimidinic site) lyase</fullName>
        <ecNumber evidence="2">4.2.99.18</ecNumber>
    </recommendedName>
</protein>
<dbReference type="SUPFAM" id="SSF48150">
    <property type="entry name" value="DNA-glycosylase"/>
    <property type="match status" value="1"/>
</dbReference>
<reference evidence="11 12" key="1">
    <citation type="submission" date="2019-10" db="EMBL/GenBank/DDBJ databases">
        <title>Alkalibaculum tamaniensis sp.nov., a new alkaliphilic acetogen, isolated on methoxylated aromatics from a mud volcano.</title>
        <authorList>
            <person name="Khomyakova M.A."/>
            <person name="Merkel A.Y."/>
            <person name="Bonch-Osmolovskaya E.A."/>
            <person name="Slobodkin A.I."/>
        </authorList>
    </citation>
    <scope>NUCLEOTIDE SEQUENCE [LARGE SCALE GENOMIC DNA]</scope>
    <source>
        <strain evidence="11 12">M08DMB</strain>
    </source>
</reference>
<dbReference type="SUPFAM" id="SSF55945">
    <property type="entry name" value="TATA-box binding protein-like"/>
    <property type="match status" value="1"/>
</dbReference>
<evidence type="ECO:0000256" key="4">
    <source>
        <dbReference type="ARBA" id="ARBA00022801"/>
    </source>
</evidence>
<dbReference type="InterPro" id="IPR011257">
    <property type="entry name" value="DNA_glycosylase"/>
</dbReference>
<keyword evidence="5" id="KW-0234">DNA repair</keyword>
<dbReference type="InterPro" id="IPR012904">
    <property type="entry name" value="OGG_N"/>
</dbReference>
<dbReference type="PANTHER" id="PTHR10242">
    <property type="entry name" value="8-OXOGUANINE DNA GLYCOSYLASE"/>
    <property type="match status" value="1"/>
</dbReference>
<dbReference type="RefSeq" id="WP_152801832.1">
    <property type="nucleotide sequence ID" value="NZ_WHNX01000004.1"/>
</dbReference>
<dbReference type="Gene3D" id="3.30.310.260">
    <property type="match status" value="1"/>
</dbReference>
<dbReference type="EMBL" id="WHNX01000004">
    <property type="protein sequence ID" value="MPW24894.1"/>
    <property type="molecule type" value="Genomic_DNA"/>
</dbReference>
<organism evidence="11 12">
    <name type="scientific">Alkalibaculum sporogenes</name>
    <dbReference type="NCBI Taxonomy" id="2655001"/>
    <lineage>
        <taxon>Bacteria</taxon>
        <taxon>Bacillati</taxon>
        <taxon>Bacillota</taxon>
        <taxon>Clostridia</taxon>
        <taxon>Eubacteriales</taxon>
        <taxon>Eubacteriaceae</taxon>
        <taxon>Alkalibaculum</taxon>
    </lineage>
</organism>
<dbReference type="EC" id="4.2.99.18" evidence="2"/>
<sequence>MIKELIESNSGLTLKVDCLNLQQTFECGQCFRWDINDEGNYIGIANNKVIEIRQNSDYVDIVNINKQEFNSFWHSYFDLNRDYQSLINKISNENVMIKATGYGSGIRLLNQDEWETLISFIISANNNIPRIKSIIQSFCESFGDKLYYNGRTYYSFPTPQSLKGITVADLDQIKSGYRAKYIVDAVNKVNEGVVDLYKLSNISTEEARKELLKIKGVGPKVADCILLFSMSKYDCYPMDVWIKRVTENYYFNREASSKEIQELAQNYWGDNAGFAQQYLFYYARNNM</sequence>
<comment type="similarity">
    <text evidence="1">Belongs to the type-1 OGG1 family.</text>
</comment>
<dbReference type="SMART" id="SM00478">
    <property type="entry name" value="ENDO3c"/>
    <property type="match status" value="1"/>
</dbReference>
<evidence type="ECO:0000256" key="2">
    <source>
        <dbReference type="ARBA" id="ARBA00012720"/>
    </source>
</evidence>
<keyword evidence="3" id="KW-0227">DNA damage</keyword>
<dbReference type="GO" id="GO:0006289">
    <property type="term" value="P:nucleotide-excision repair"/>
    <property type="evidence" value="ECO:0007669"/>
    <property type="project" value="InterPro"/>
</dbReference>
<feature type="domain" description="HhH-GPD" evidence="10">
    <location>
        <begin position="122"/>
        <end position="284"/>
    </location>
</feature>
<evidence type="ECO:0000256" key="7">
    <source>
        <dbReference type="ARBA" id="ARBA00023268"/>
    </source>
</evidence>
<dbReference type="Pfam" id="PF07934">
    <property type="entry name" value="OGG_N"/>
    <property type="match status" value="1"/>
</dbReference>
<comment type="caution">
    <text evidence="11">The sequence shown here is derived from an EMBL/GenBank/DDBJ whole genome shotgun (WGS) entry which is preliminary data.</text>
</comment>
<dbReference type="InterPro" id="IPR003265">
    <property type="entry name" value="HhH-GPD_domain"/>
</dbReference>
<evidence type="ECO:0000256" key="5">
    <source>
        <dbReference type="ARBA" id="ARBA00023204"/>
    </source>
</evidence>
<evidence type="ECO:0000256" key="6">
    <source>
        <dbReference type="ARBA" id="ARBA00023239"/>
    </source>
</evidence>
<dbReference type="Gene3D" id="1.10.340.30">
    <property type="entry name" value="Hypothetical protein, domain 2"/>
    <property type="match status" value="1"/>
</dbReference>
<keyword evidence="6" id="KW-0456">Lyase</keyword>
<gene>
    <name evidence="11" type="ORF">GC105_03700</name>
</gene>
<evidence type="ECO:0000256" key="9">
    <source>
        <dbReference type="ARBA" id="ARBA00044632"/>
    </source>
</evidence>
<keyword evidence="4" id="KW-0378">Hydrolase</keyword>
<accession>A0A6A7K6A4</accession>
<proteinExistence type="inferred from homology"/>
<dbReference type="InterPro" id="IPR052054">
    <property type="entry name" value="Oxidative_DNA_repair_enzyme"/>
</dbReference>
<dbReference type="GO" id="GO:0140078">
    <property type="term" value="F:class I DNA-(apurinic or apyrimidinic site) endonuclease activity"/>
    <property type="evidence" value="ECO:0007669"/>
    <property type="project" value="UniProtKB-EC"/>
</dbReference>
<dbReference type="GO" id="GO:0003684">
    <property type="term" value="F:damaged DNA binding"/>
    <property type="evidence" value="ECO:0007669"/>
    <property type="project" value="InterPro"/>
</dbReference>
<dbReference type="Gene3D" id="1.10.1670.10">
    <property type="entry name" value="Helix-hairpin-Helix base-excision DNA repair enzymes (C-terminal)"/>
    <property type="match status" value="1"/>
</dbReference>
<dbReference type="InterPro" id="IPR023170">
    <property type="entry name" value="HhH_base_excis_C"/>
</dbReference>
<dbReference type="GO" id="GO:0006284">
    <property type="term" value="P:base-excision repair"/>
    <property type="evidence" value="ECO:0007669"/>
    <property type="project" value="InterPro"/>
</dbReference>
<evidence type="ECO:0000313" key="12">
    <source>
        <dbReference type="Proteomes" id="UP000440004"/>
    </source>
</evidence>
<dbReference type="CDD" id="cd00056">
    <property type="entry name" value="ENDO3c"/>
    <property type="match status" value="1"/>
</dbReference>
<dbReference type="PANTHER" id="PTHR10242:SF2">
    <property type="entry name" value="N-GLYCOSYLASE_DNA LYASE"/>
    <property type="match status" value="1"/>
</dbReference>
<comment type="catalytic activity">
    <reaction evidence="9">
        <text>2'-deoxyribonucleotide-(2'-deoxyribose 5'-phosphate)-2'-deoxyribonucleotide-DNA = a 3'-end 2'-deoxyribonucleotide-(2,3-dehydro-2,3-deoxyribose 5'-phosphate)-DNA + a 5'-end 5'-phospho-2'-deoxyribonucleoside-DNA + H(+)</text>
        <dbReference type="Rhea" id="RHEA:66592"/>
        <dbReference type="Rhea" id="RHEA-COMP:13180"/>
        <dbReference type="Rhea" id="RHEA-COMP:16897"/>
        <dbReference type="Rhea" id="RHEA-COMP:17067"/>
        <dbReference type="ChEBI" id="CHEBI:15378"/>
        <dbReference type="ChEBI" id="CHEBI:136412"/>
        <dbReference type="ChEBI" id="CHEBI:157695"/>
        <dbReference type="ChEBI" id="CHEBI:167181"/>
        <dbReference type="EC" id="4.2.99.18"/>
    </reaction>
</comment>
<evidence type="ECO:0000256" key="8">
    <source>
        <dbReference type="ARBA" id="ARBA00023295"/>
    </source>
</evidence>
<keyword evidence="7" id="KW-0511">Multifunctional enzyme</keyword>
<evidence type="ECO:0000313" key="11">
    <source>
        <dbReference type="EMBL" id="MPW24894.1"/>
    </source>
</evidence>
<evidence type="ECO:0000256" key="3">
    <source>
        <dbReference type="ARBA" id="ARBA00022763"/>
    </source>
</evidence>
<dbReference type="AlphaFoldDB" id="A0A6A7K6A4"/>